<dbReference type="AlphaFoldDB" id="A0A410FW19"/>
<dbReference type="InterPro" id="IPR002869">
    <property type="entry name" value="Pyrv_flavodox_OxRed_cen"/>
</dbReference>
<protein>
    <submittedName>
        <fullName evidence="3">2-oxoglutarate/2-oxoacid ferredoxin oxidoreductase, gamma subunit</fullName>
    </submittedName>
</protein>
<name>A0A410FW19_BIPS1</name>
<evidence type="ECO:0000313" key="3">
    <source>
        <dbReference type="EMBL" id="QAA77138.1"/>
    </source>
</evidence>
<gene>
    <name evidence="3" type="ORF">BIP78_1372</name>
</gene>
<dbReference type="GO" id="GO:0016903">
    <property type="term" value="F:oxidoreductase activity, acting on the aldehyde or oxo group of donors"/>
    <property type="evidence" value="ECO:0007669"/>
    <property type="project" value="InterPro"/>
</dbReference>
<dbReference type="InterPro" id="IPR052554">
    <property type="entry name" value="2-oxoglutarate_synth_KorC"/>
</dbReference>
<reference evidence="4" key="1">
    <citation type="submission" date="2018-12" db="EMBL/GenBank/DDBJ databases">
        <title>Complete genome sequence of an uncultured bacterium of the candidate phylum Bipolaricaulota.</title>
        <authorList>
            <person name="Kadnikov V.V."/>
            <person name="Mardanov A.V."/>
            <person name="Beletsky A.V."/>
            <person name="Frank Y.A."/>
            <person name="Karnachuk O.V."/>
            <person name="Ravin N.V."/>
        </authorList>
    </citation>
    <scope>NUCLEOTIDE SEQUENCE [LARGE SCALE GENOMIC DNA]</scope>
</reference>
<dbReference type="PANTHER" id="PTHR42730:SF1">
    <property type="entry name" value="2-OXOGLUTARATE SYNTHASE SUBUNIT KORC"/>
    <property type="match status" value="1"/>
</dbReference>
<sequence length="183" mass="18930">MERAVVLAGFGGQGVLLAGKILARAAMTAGLEVTWLPSYGPEMRGGTANCTVVVSDEPIGSPIVEKPDVVLAMNGPSLDRFESRIADGGAVIVNSSLVSKRPARPDVRSVALPANDLARELGEPRVANMVALGAVVRALAVLPLDIVKAAMEAELGAKARGHLIELNRAALDRGYTVAAEVDA</sequence>
<dbReference type="Pfam" id="PF01558">
    <property type="entry name" value="POR"/>
    <property type="match status" value="1"/>
</dbReference>
<dbReference type="Gene3D" id="3.40.920.10">
    <property type="entry name" value="Pyruvate-ferredoxin oxidoreductase, PFOR, domain III"/>
    <property type="match status" value="1"/>
</dbReference>
<dbReference type="Proteomes" id="UP000287233">
    <property type="component" value="Chromosome"/>
</dbReference>
<dbReference type="InterPro" id="IPR019752">
    <property type="entry name" value="Pyrv/ketoisovalerate_OxRed_cat"/>
</dbReference>
<dbReference type="KEGG" id="bih:BIP78_1372"/>
<evidence type="ECO:0000256" key="1">
    <source>
        <dbReference type="ARBA" id="ARBA00023002"/>
    </source>
</evidence>
<keyword evidence="1" id="KW-0560">Oxidoreductase</keyword>
<dbReference type="SUPFAM" id="SSF53323">
    <property type="entry name" value="Pyruvate-ferredoxin oxidoreductase, PFOR, domain III"/>
    <property type="match status" value="1"/>
</dbReference>
<evidence type="ECO:0000313" key="4">
    <source>
        <dbReference type="Proteomes" id="UP000287233"/>
    </source>
</evidence>
<dbReference type="PANTHER" id="PTHR42730">
    <property type="entry name" value="2-OXOGLUTARATE SYNTHASE SUBUNIT KORC"/>
    <property type="match status" value="1"/>
</dbReference>
<accession>A0A410FW19</accession>
<organism evidence="3 4">
    <name type="scientific">Bipolaricaulis sibiricus</name>
    <dbReference type="NCBI Taxonomy" id="2501609"/>
    <lineage>
        <taxon>Bacteria</taxon>
        <taxon>Candidatus Bipolaricaulota</taxon>
        <taxon>Candidatus Bipolaricaulia</taxon>
        <taxon>Candidatus Bipolaricaulales</taxon>
        <taxon>Candidatus Bipolaricaulaceae</taxon>
        <taxon>Candidatus Bipolaricaulis</taxon>
    </lineage>
</organism>
<evidence type="ECO:0000259" key="2">
    <source>
        <dbReference type="Pfam" id="PF01558"/>
    </source>
</evidence>
<dbReference type="EMBL" id="CP034928">
    <property type="protein sequence ID" value="QAA77138.1"/>
    <property type="molecule type" value="Genomic_DNA"/>
</dbReference>
<proteinExistence type="predicted"/>
<feature type="domain" description="Pyruvate/ketoisovalerate oxidoreductase catalytic" evidence="2">
    <location>
        <begin position="11"/>
        <end position="175"/>
    </location>
</feature>